<keyword evidence="1" id="KW-0328">Glycosyltransferase</keyword>
<protein>
    <submittedName>
        <fullName evidence="1">Anthranilate phosphoribosyltransferase</fullName>
        <ecNumber evidence="1">2.4.2.18</ecNumber>
    </submittedName>
</protein>
<sequence>MTSSLSKVLPTSVANVLTTTAPTDAQPERISIAPLLKRLVALPPPPYSPSLPIPASEIALAWARTFENRLSGTQLASLLTLLCSTGLDKHPEVIAQCAAEMREASAPIDEQKIRQVLGKRKRARGGYRGGLCDIVGTGGDAWSTFNISTTASIIASALLAMAKHGNRAQTSMSGSADVLKAMQPKAPILEALTAEHIPSAYEEGNYAFLFAPNFHSGMKYAATVRKELGLRTIYNLMGPLANPVHNLVEVRVLGVAYQELGPVFAQALRSTGLTKAMVVCGAEDLDEISCAGKTNCWWLKEVPNPNYNRNSASDANAEEDDDTSDDDAEPKYISKLETFSLEPSDFGFPVHPLSEVGGGKGPKENAKVLQSILKSEMERDHPILHFVLMNIAALFVVSGITEADEPFAGGDVISERGPAGGRWKEGARLARWCIESGRALEEFDKFVEVTHRFSPSV</sequence>
<proteinExistence type="predicted"/>
<dbReference type="EMBL" id="JAPDRQ010000154">
    <property type="protein sequence ID" value="KAJ9653430.1"/>
    <property type="molecule type" value="Genomic_DNA"/>
</dbReference>
<name>A0ACC3A048_9EURO</name>
<keyword evidence="1" id="KW-0808">Transferase</keyword>
<gene>
    <name evidence="1" type="primary">TRP4</name>
    <name evidence="1" type="ORF">H2198_007378</name>
</gene>
<reference evidence="1" key="1">
    <citation type="submission" date="2022-10" db="EMBL/GenBank/DDBJ databases">
        <title>Culturing micro-colonial fungi from biological soil crusts in the Mojave desert and describing Neophaeococcomyces mojavensis, and introducing the new genera and species Taxawa tesnikishii.</title>
        <authorList>
            <person name="Kurbessoian T."/>
            <person name="Stajich J.E."/>
        </authorList>
    </citation>
    <scope>NUCLEOTIDE SEQUENCE</scope>
    <source>
        <strain evidence="1">JES_112</strain>
    </source>
</reference>
<dbReference type="EC" id="2.4.2.18" evidence="1"/>
<accession>A0ACC3A048</accession>
<dbReference type="Proteomes" id="UP001172386">
    <property type="component" value="Unassembled WGS sequence"/>
</dbReference>
<evidence type="ECO:0000313" key="1">
    <source>
        <dbReference type="EMBL" id="KAJ9653430.1"/>
    </source>
</evidence>
<organism evidence="1 2">
    <name type="scientific">Neophaeococcomyces mojaviensis</name>
    <dbReference type="NCBI Taxonomy" id="3383035"/>
    <lineage>
        <taxon>Eukaryota</taxon>
        <taxon>Fungi</taxon>
        <taxon>Dikarya</taxon>
        <taxon>Ascomycota</taxon>
        <taxon>Pezizomycotina</taxon>
        <taxon>Eurotiomycetes</taxon>
        <taxon>Chaetothyriomycetidae</taxon>
        <taxon>Chaetothyriales</taxon>
        <taxon>Chaetothyriales incertae sedis</taxon>
        <taxon>Neophaeococcomyces</taxon>
    </lineage>
</organism>
<evidence type="ECO:0000313" key="2">
    <source>
        <dbReference type="Proteomes" id="UP001172386"/>
    </source>
</evidence>
<comment type="caution">
    <text evidence="1">The sequence shown here is derived from an EMBL/GenBank/DDBJ whole genome shotgun (WGS) entry which is preliminary data.</text>
</comment>
<keyword evidence="2" id="KW-1185">Reference proteome</keyword>